<name>A0A6J7M1M2_9ZZZZ</name>
<proteinExistence type="predicted"/>
<protein>
    <submittedName>
        <fullName evidence="1">Unannotated protein</fullName>
    </submittedName>
</protein>
<sequence>MGTGTVLQWASKGGNGLERANFLALVTYLSVISGLGGWSVTAEAEHGQGDECVG</sequence>
<dbReference type="AlphaFoldDB" id="A0A6J7M1M2"/>
<accession>A0A6J7M1M2</accession>
<gene>
    <name evidence="1" type="ORF">UFOPK3772_03642</name>
</gene>
<organism evidence="1">
    <name type="scientific">freshwater metagenome</name>
    <dbReference type="NCBI Taxonomy" id="449393"/>
    <lineage>
        <taxon>unclassified sequences</taxon>
        <taxon>metagenomes</taxon>
        <taxon>ecological metagenomes</taxon>
    </lineage>
</organism>
<evidence type="ECO:0000313" key="1">
    <source>
        <dbReference type="EMBL" id="CAB4974980.1"/>
    </source>
</evidence>
<reference evidence="1" key="1">
    <citation type="submission" date="2020-05" db="EMBL/GenBank/DDBJ databases">
        <authorList>
            <person name="Chiriac C."/>
            <person name="Salcher M."/>
            <person name="Ghai R."/>
            <person name="Kavagutti S V."/>
        </authorList>
    </citation>
    <scope>NUCLEOTIDE SEQUENCE</scope>
</reference>
<dbReference type="EMBL" id="CAFBNE010000253">
    <property type="protein sequence ID" value="CAB4974980.1"/>
    <property type="molecule type" value="Genomic_DNA"/>
</dbReference>